<dbReference type="SUPFAM" id="SSF51197">
    <property type="entry name" value="Clavaminate synthase-like"/>
    <property type="match status" value="1"/>
</dbReference>
<keyword evidence="5" id="KW-1185">Reference proteome</keyword>
<organism evidence="4 5">
    <name type="scientific">Prototheca wickerhamii</name>
    <dbReference type="NCBI Taxonomy" id="3111"/>
    <lineage>
        <taxon>Eukaryota</taxon>
        <taxon>Viridiplantae</taxon>
        <taxon>Chlorophyta</taxon>
        <taxon>core chlorophytes</taxon>
        <taxon>Trebouxiophyceae</taxon>
        <taxon>Chlorellales</taxon>
        <taxon>Chlorellaceae</taxon>
        <taxon>Prototheca</taxon>
    </lineage>
</organism>
<reference evidence="4" key="1">
    <citation type="submission" date="2021-01" db="EMBL/GenBank/DDBJ databases">
        <authorList>
            <person name="Eckstrom K.M.E."/>
        </authorList>
    </citation>
    <scope>NUCLEOTIDE SEQUENCE</scope>
    <source>
        <strain evidence="4">UVCC 0001</strain>
    </source>
</reference>
<dbReference type="PANTHER" id="PTHR12461:SF102">
    <property type="entry name" value="LYSINE-SPECIFIC DEMETHYLASE JMJ31"/>
    <property type="match status" value="1"/>
</dbReference>
<feature type="region of interest" description="Disordered" evidence="2">
    <location>
        <begin position="48"/>
        <end position="68"/>
    </location>
</feature>
<dbReference type="Gene3D" id="2.60.120.650">
    <property type="entry name" value="Cupin"/>
    <property type="match status" value="1"/>
</dbReference>
<comment type="similarity">
    <text evidence="1">Belongs to the JARID1 histone demethylase family.</text>
</comment>
<dbReference type="Pfam" id="PF13621">
    <property type="entry name" value="Cupin_8"/>
    <property type="match status" value="1"/>
</dbReference>
<accession>A0AAD9MHT3</accession>
<sequence length="525" mass="56598">MHRLYYWSAKDRAVELRAFDRLLLILAGLHGEQADAYRVQCVLQRLRPNQPGTGLPSDQPRESNRPGKEFHTVAGTPFGPKNTLLVLRDAAQVLEGGPGSMDVLSKCENYKSQMTLTIEGTTMEMGDFQVGLGRALLRPGETFLGVVVDVGYKPLSELALAGPIIQAMLGIGGVFCGSIDQLCTVALSLDEFLGTGATHGRRLYLAQSPILQARSPGEPLRPMALGGLAADLDWPRVLVGAPILSVNLWAGTGGSKHYDPHCNVLVVVRGRKRVVLAPPDAGPSLRANPLWSDAANHAAGDIRADLHGVQSFDLSRGQALFIPEGWWHSVTSDAGTIAVNFWWRSSVAAALETAGMASYHFRRSGQALLEAAKARMLETARQEAARSAAGLDRPLANCPDLASARRRLLWLTTEGRAPLAQWMAELVAAAKGTLYNWQVIDLLTSDGGEIVLDAFLEALEAEKARDPASSKVEAACDELYSCLPISRNELLSAFLAGRQALARKALLAVLQTHCFGLADERQAAY</sequence>
<name>A0AAD9MHT3_PROWI</name>
<comment type="caution">
    <text evidence="4">The sequence shown here is derived from an EMBL/GenBank/DDBJ whole genome shotgun (WGS) entry which is preliminary data.</text>
</comment>
<dbReference type="InterPro" id="IPR003347">
    <property type="entry name" value="JmjC_dom"/>
</dbReference>
<dbReference type="AlphaFoldDB" id="A0AAD9MHT3"/>
<gene>
    <name evidence="4" type="ORF">QBZ16_004946</name>
</gene>
<feature type="compositionally biased region" description="Basic and acidic residues" evidence="2">
    <location>
        <begin position="59"/>
        <end position="68"/>
    </location>
</feature>
<dbReference type="SMART" id="SM00558">
    <property type="entry name" value="JmjC"/>
    <property type="match status" value="1"/>
</dbReference>
<protein>
    <recommendedName>
        <fullName evidence="3">JmjC domain-containing protein</fullName>
    </recommendedName>
</protein>
<proteinExistence type="inferred from homology"/>
<evidence type="ECO:0000256" key="1">
    <source>
        <dbReference type="ARBA" id="ARBA00006801"/>
    </source>
</evidence>
<dbReference type="EMBL" id="JASFZW010000007">
    <property type="protein sequence ID" value="KAK2077312.1"/>
    <property type="molecule type" value="Genomic_DNA"/>
</dbReference>
<evidence type="ECO:0000256" key="2">
    <source>
        <dbReference type="SAM" id="MobiDB-lite"/>
    </source>
</evidence>
<feature type="domain" description="JmjC" evidence="3">
    <location>
        <begin position="204"/>
        <end position="358"/>
    </location>
</feature>
<dbReference type="InterPro" id="IPR041667">
    <property type="entry name" value="Cupin_8"/>
</dbReference>
<dbReference type="PANTHER" id="PTHR12461">
    <property type="entry name" value="HYPOXIA-INDUCIBLE FACTOR 1 ALPHA INHIBITOR-RELATED"/>
    <property type="match status" value="1"/>
</dbReference>
<dbReference type="PROSITE" id="PS51184">
    <property type="entry name" value="JMJC"/>
    <property type="match status" value="1"/>
</dbReference>
<dbReference type="Proteomes" id="UP001255856">
    <property type="component" value="Unassembled WGS sequence"/>
</dbReference>
<evidence type="ECO:0000313" key="5">
    <source>
        <dbReference type="Proteomes" id="UP001255856"/>
    </source>
</evidence>
<evidence type="ECO:0000313" key="4">
    <source>
        <dbReference type="EMBL" id="KAK2077312.1"/>
    </source>
</evidence>
<evidence type="ECO:0000259" key="3">
    <source>
        <dbReference type="PROSITE" id="PS51184"/>
    </source>
</evidence>